<evidence type="ECO:0000313" key="2">
    <source>
        <dbReference type="Proteomes" id="UP000827138"/>
    </source>
</evidence>
<dbReference type="Proteomes" id="UP000827138">
    <property type="component" value="Chromosome"/>
</dbReference>
<protein>
    <submittedName>
        <fullName evidence="1">Uncharacterized protein</fullName>
    </submittedName>
</protein>
<keyword evidence="2" id="KW-1185">Reference proteome</keyword>
<accession>A0ABX8XSS6</accession>
<proteinExistence type="predicted"/>
<dbReference type="RefSeq" id="WP_220647545.1">
    <property type="nucleotide sequence ID" value="NZ_CP080647.1"/>
</dbReference>
<dbReference type="EMBL" id="CP080647">
    <property type="protein sequence ID" value="QYX78675.1"/>
    <property type="molecule type" value="Genomic_DNA"/>
</dbReference>
<reference evidence="1 2" key="1">
    <citation type="submission" date="2021-08" db="EMBL/GenBank/DDBJ databases">
        <authorList>
            <person name="Ping M."/>
        </authorList>
    </citation>
    <scope>NUCLEOTIDE SEQUENCE [LARGE SCALE GENOMIC DNA]</scope>
    <source>
        <strain evidence="1 2">MG28</strain>
    </source>
</reference>
<gene>
    <name evidence="1" type="ORF">K1J60_20960</name>
</gene>
<evidence type="ECO:0000313" key="1">
    <source>
        <dbReference type="EMBL" id="QYX78675.1"/>
    </source>
</evidence>
<organism evidence="1 2">
    <name type="scientific">Streptomyces akebiae</name>
    <dbReference type="NCBI Taxonomy" id="2865673"/>
    <lineage>
        <taxon>Bacteria</taxon>
        <taxon>Bacillati</taxon>
        <taxon>Actinomycetota</taxon>
        <taxon>Actinomycetes</taxon>
        <taxon>Kitasatosporales</taxon>
        <taxon>Streptomycetaceae</taxon>
        <taxon>Streptomyces</taxon>
    </lineage>
</organism>
<name>A0ABX8XSS6_9ACTN</name>
<sequence length="150" mass="15906">MSWTIEHPPGRPVRRTDDNRLAVPLRLSLTDGHATDTELTLTLAEAEHLHAALCRALDGEPTPPAAPECRQSPQASPGAAHIVGRAHNSGAGRREDGFGAQLRAAADRGDLTYQPTHLVVCSLLTVGVDTAGRVVPGHPEILQLPTGRDI</sequence>